<comment type="caution">
    <text evidence="1">The sequence shown here is derived from an EMBL/GenBank/DDBJ whole genome shotgun (WGS) entry which is preliminary data.</text>
</comment>
<protein>
    <submittedName>
        <fullName evidence="1">Uncharacterized protein</fullName>
    </submittedName>
</protein>
<sequence>MASTTCVLATNGDGLFPKTLVVLRTQADSDDVFNRLQRLHAKATGEEPSNTSTFLRMINEVTDAATRAALIEEWKKPDASIRILVSSSDDDEELMVPGIENVVLFEKEGQLKSYMRQQRMARMCGQTGVYVTIVPPTKLLVEHYRDEKPNERDGIWRPAAWSDAKRQWEIERVSRGLDAKRTLNYVCHLLMTGQAYFEEDDVRFKA</sequence>
<dbReference type="EMBL" id="LFZN01000034">
    <property type="protein sequence ID" value="KXT03050.1"/>
    <property type="molecule type" value="Genomic_DNA"/>
</dbReference>
<evidence type="ECO:0000313" key="1">
    <source>
        <dbReference type="EMBL" id="KXT03050.1"/>
    </source>
</evidence>
<dbReference type="AlphaFoldDB" id="A0A139HKT4"/>
<evidence type="ECO:0000313" key="2">
    <source>
        <dbReference type="Proteomes" id="UP000070133"/>
    </source>
</evidence>
<reference evidence="1 2" key="1">
    <citation type="submission" date="2015-07" db="EMBL/GenBank/DDBJ databases">
        <title>Comparative genomics of the Sigatoka disease complex on banana suggests a link between parallel evolutionary changes in Pseudocercospora fijiensis and Pseudocercospora eumusae and increased virulence on the banana host.</title>
        <authorList>
            <person name="Chang T.-C."/>
            <person name="Salvucci A."/>
            <person name="Crous P.W."/>
            <person name="Stergiopoulos I."/>
        </authorList>
    </citation>
    <scope>NUCLEOTIDE SEQUENCE [LARGE SCALE GENOMIC DNA]</scope>
    <source>
        <strain evidence="1 2">CBS 114824</strain>
    </source>
</reference>
<dbReference type="SUPFAM" id="SSF52540">
    <property type="entry name" value="P-loop containing nucleoside triphosphate hydrolases"/>
    <property type="match status" value="1"/>
</dbReference>
<name>A0A139HKT4_9PEZI</name>
<dbReference type="OrthoDB" id="10611874at2759"/>
<gene>
    <name evidence="1" type="ORF">AC578_677</name>
</gene>
<dbReference type="InterPro" id="IPR027417">
    <property type="entry name" value="P-loop_NTPase"/>
</dbReference>
<dbReference type="Proteomes" id="UP000070133">
    <property type="component" value="Unassembled WGS sequence"/>
</dbReference>
<dbReference type="Gene3D" id="3.40.50.300">
    <property type="entry name" value="P-loop containing nucleotide triphosphate hydrolases"/>
    <property type="match status" value="1"/>
</dbReference>
<proteinExistence type="predicted"/>
<accession>A0A139HKT4</accession>
<organism evidence="1 2">
    <name type="scientific">Pseudocercospora eumusae</name>
    <dbReference type="NCBI Taxonomy" id="321146"/>
    <lineage>
        <taxon>Eukaryota</taxon>
        <taxon>Fungi</taxon>
        <taxon>Dikarya</taxon>
        <taxon>Ascomycota</taxon>
        <taxon>Pezizomycotina</taxon>
        <taxon>Dothideomycetes</taxon>
        <taxon>Dothideomycetidae</taxon>
        <taxon>Mycosphaerellales</taxon>
        <taxon>Mycosphaerellaceae</taxon>
        <taxon>Pseudocercospora</taxon>
    </lineage>
</organism>
<keyword evidence="2" id="KW-1185">Reference proteome</keyword>